<dbReference type="SUPFAM" id="SSF51735">
    <property type="entry name" value="NAD(P)-binding Rossmann-fold domains"/>
    <property type="match status" value="1"/>
</dbReference>
<name>A0AAP0HRT8_9MAGN</name>
<dbReference type="InterPro" id="IPR050425">
    <property type="entry name" value="NAD(P)_dehydrat-like"/>
</dbReference>
<dbReference type="PANTHER" id="PTHR10366">
    <property type="entry name" value="NAD DEPENDENT EPIMERASE/DEHYDRATASE"/>
    <property type="match status" value="1"/>
</dbReference>
<gene>
    <name evidence="2" type="ORF">Scep_025700</name>
</gene>
<evidence type="ECO:0000313" key="2">
    <source>
        <dbReference type="EMBL" id="KAK9094231.1"/>
    </source>
</evidence>
<proteinExistence type="predicted"/>
<organism evidence="2 3">
    <name type="scientific">Stephania cephalantha</name>
    <dbReference type="NCBI Taxonomy" id="152367"/>
    <lineage>
        <taxon>Eukaryota</taxon>
        <taxon>Viridiplantae</taxon>
        <taxon>Streptophyta</taxon>
        <taxon>Embryophyta</taxon>
        <taxon>Tracheophyta</taxon>
        <taxon>Spermatophyta</taxon>
        <taxon>Magnoliopsida</taxon>
        <taxon>Ranunculales</taxon>
        <taxon>Menispermaceae</taxon>
        <taxon>Menispermoideae</taxon>
        <taxon>Cissampelideae</taxon>
        <taxon>Stephania</taxon>
    </lineage>
</organism>
<dbReference type="InterPro" id="IPR036291">
    <property type="entry name" value="NAD(P)-bd_dom_sf"/>
</dbReference>
<sequence length="306" mass="34692">MEVVGEVPRNILNSEVWYSMLHATHPWVFFKDIYVYIDLTVDSSKVGLLQSLTNAETKLKLFKADIYNPDDFEQAIQGCRCIFHVTTPLLAQQTKAHKVKSIAESFMRSQTVRKLIYTAIVVAASPLKEDGSGFKDSTDEDCWTPIGLSFAHSNDMLADYVPSKTLTEKEALSYNDKVNGEARSEVVTRLIIFDDFLERMRNWSSTILYGGMTMWHKEIKANSFGDITHASRMSATIVAMIIKVRLENMWCDAPILNALHAYLVLLAYLMVERIFRIINSVGSFGSPHLHLGPYTLALDQDKGQRR</sequence>
<evidence type="ECO:0008006" key="4">
    <source>
        <dbReference type="Google" id="ProtNLM"/>
    </source>
</evidence>
<dbReference type="Gene3D" id="3.40.50.720">
    <property type="entry name" value="NAD(P)-binding Rossmann-like Domain"/>
    <property type="match status" value="1"/>
</dbReference>
<dbReference type="Proteomes" id="UP001419268">
    <property type="component" value="Unassembled WGS sequence"/>
</dbReference>
<keyword evidence="1" id="KW-0560">Oxidoreductase</keyword>
<dbReference type="AlphaFoldDB" id="A0AAP0HRT8"/>
<evidence type="ECO:0000313" key="3">
    <source>
        <dbReference type="Proteomes" id="UP001419268"/>
    </source>
</evidence>
<dbReference type="PANTHER" id="PTHR10366:SF696">
    <property type="entry name" value="OS07G0601900 PROTEIN"/>
    <property type="match status" value="1"/>
</dbReference>
<evidence type="ECO:0000256" key="1">
    <source>
        <dbReference type="ARBA" id="ARBA00023002"/>
    </source>
</evidence>
<dbReference type="GO" id="GO:0016616">
    <property type="term" value="F:oxidoreductase activity, acting on the CH-OH group of donors, NAD or NADP as acceptor"/>
    <property type="evidence" value="ECO:0007669"/>
    <property type="project" value="TreeGrafter"/>
</dbReference>
<keyword evidence="3" id="KW-1185">Reference proteome</keyword>
<accession>A0AAP0HRT8</accession>
<comment type="caution">
    <text evidence="2">The sequence shown here is derived from an EMBL/GenBank/DDBJ whole genome shotgun (WGS) entry which is preliminary data.</text>
</comment>
<dbReference type="EMBL" id="JBBNAG010000011">
    <property type="protein sequence ID" value="KAK9094231.1"/>
    <property type="molecule type" value="Genomic_DNA"/>
</dbReference>
<reference evidence="2 3" key="1">
    <citation type="submission" date="2024-01" db="EMBL/GenBank/DDBJ databases">
        <title>Genome assemblies of Stephania.</title>
        <authorList>
            <person name="Yang L."/>
        </authorList>
    </citation>
    <scope>NUCLEOTIDE SEQUENCE [LARGE SCALE GENOMIC DNA]</scope>
    <source>
        <strain evidence="2">JXDWG</strain>
        <tissue evidence="2">Leaf</tissue>
    </source>
</reference>
<protein>
    <recommendedName>
        <fullName evidence="4">3-beta hydroxysteroid dehydrogenase/isomerase domain-containing protein</fullName>
    </recommendedName>
</protein>